<protein>
    <submittedName>
        <fullName evidence="1">Uncharacterized phage-associated protein</fullName>
    </submittedName>
</protein>
<accession>A0A174PLM0</accession>
<evidence type="ECO:0000313" key="2">
    <source>
        <dbReference type="Proteomes" id="UP000095564"/>
    </source>
</evidence>
<organism evidence="1 2">
    <name type="scientific">Anaerostipes hadrus</name>
    <dbReference type="NCBI Taxonomy" id="649756"/>
    <lineage>
        <taxon>Bacteria</taxon>
        <taxon>Bacillati</taxon>
        <taxon>Bacillota</taxon>
        <taxon>Clostridia</taxon>
        <taxon>Lachnospirales</taxon>
        <taxon>Lachnospiraceae</taxon>
        <taxon>Anaerostipes</taxon>
    </lineage>
</organism>
<proteinExistence type="predicted"/>
<dbReference type="OrthoDB" id="9799173at2"/>
<dbReference type="EMBL" id="CZAU01000016">
    <property type="protein sequence ID" value="CUP62134.1"/>
    <property type="molecule type" value="Genomic_DNA"/>
</dbReference>
<sequence length="76" mass="9048">MANVFDAAKYILERLGEMSTMKLQKLCYYAQAWSLVWDDVPLFDGYMVEKVFNILWYDDNHGDNNRCVCRSYLKHT</sequence>
<name>A0A174PLM0_ANAHA</name>
<evidence type="ECO:0000313" key="1">
    <source>
        <dbReference type="EMBL" id="CUP62134.1"/>
    </source>
</evidence>
<dbReference type="RefSeq" id="WP_055160415.1">
    <property type="nucleotide sequence ID" value="NZ_CZAU01000016.1"/>
</dbReference>
<dbReference type="Proteomes" id="UP000095564">
    <property type="component" value="Unassembled WGS sequence"/>
</dbReference>
<dbReference type="AlphaFoldDB" id="A0A174PLM0"/>
<reference evidence="1 2" key="1">
    <citation type="submission" date="2015-09" db="EMBL/GenBank/DDBJ databases">
        <authorList>
            <consortium name="Pathogen Informatics"/>
        </authorList>
    </citation>
    <scope>NUCLEOTIDE SEQUENCE [LARGE SCALE GENOMIC DNA]</scope>
    <source>
        <strain evidence="1 2">2789STDY5834908</strain>
    </source>
</reference>
<gene>
    <name evidence="1" type="ORF">ERS852520_01790</name>
</gene>